<evidence type="ECO:0000256" key="1">
    <source>
        <dbReference type="SAM" id="MobiDB-lite"/>
    </source>
</evidence>
<reference evidence="3" key="1">
    <citation type="journal article" date="2019" name="Int. J. Syst. Evol. Microbiol.">
        <title>The Global Catalogue of Microorganisms (GCM) 10K type strain sequencing project: providing services to taxonomists for standard genome sequencing and annotation.</title>
        <authorList>
            <consortium name="The Broad Institute Genomics Platform"/>
            <consortium name="The Broad Institute Genome Sequencing Center for Infectious Disease"/>
            <person name="Wu L."/>
            <person name="Ma J."/>
        </authorList>
    </citation>
    <scope>NUCLEOTIDE SEQUENCE [LARGE SCALE GENOMIC DNA]</scope>
    <source>
        <strain evidence="3">JCM 9377</strain>
    </source>
</reference>
<proteinExistence type="predicted"/>
<dbReference type="EMBL" id="BAAAUV010000001">
    <property type="protein sequence ID" value="GAA3194381.1"/>
    <property type="molecule type" value="Genomic_DNA"/>
</dbReference>
<gene>
    <name evidence="2" type="ORF">GCM10010468_04160</name>
</gene>
<keyword evidence="3" id="KW-1185">Reference proteome</keyword>
<evidence type="ECO:0000313" key="2">
    <source>
        <dbReference type="EMBL" id="GAA3194381.1"/>
    </source>
</evidence>
<name>A0ABP6PWT1_9ACTN</name>
<accession>A0ABP6PWT1</accession>
<feature type="region of interest" description="Disordered" evidence="1">
    <location>
        <begin position="42"/>
        <end position="61"/>
    </location>
</feature>
<comment type="caution">
    <text evidence="2">The sequence shown here is derived from an EMBL/GenBank/DDBJ whole genome shotgun (WGS) entry which is preliminary data.</text>
</comment>
<protein>
    <submittedName>
        <fullName evidence="2">Uncharacterized protein</fullName>
    </submittedName>
</protein>
<evidence type="ECO:0000313" key="3">
    <source>
        <dbReference type="Proteomes" id="UP001501237"/>
    </source>
</evidence>
<organism evidence="2 3">
    <name type="scientific">Actinocorallia longicatena</name>
    <dbReference type="NCBI Taxonomy" id="111803"/>
    <lineage>
        <taxon>Bacteria</taxon>
        <taxon>Bacillati</taxon>
        <taxon>Actinomycetota</taxon>
        <taxon>Actinomycetes</taxon>
        <taxon>Streptosporangiales</taxon>
        <taxon>Thermomonosporaceae</taxon>
        <taxon>Actinocorallia</taxon>
    </lineage>
</organism>
<dbReference type="Proteomes" id="UP001501237">
    <property type="component" value="Unassembled WGS sequence"/>
</dbReference>
<sequence length="61" mass="6212">MAVYRGSAAAAGCAGAQKAVVRATADRIRRDKSAPDLEVTEIVGPIRPGPPPAGQVVRSKA</sequence>